<keyword evidence="3" id="KW-0805">Transcription regulation</keyword>
<feature type="compositionally biased region" description="Polar residues" evidence="7">
    <location>
        <begin position="47"/>
        <end position="58"/>
    </location>
</feature>
<feature type="compositionally biased region" description="Low complexity" evidence="7">
    <location>
        <begin position="32"/>
        <end position="46"/>
    </location>
</feature>
<evidence type="ECO:0000256" key="4">
    <source>
        <dbReference type="ARBA" id="ARBA00023125"/>
    </source>
</evidence>
<protein>
    <submittedName>
        <fullName evidence="8">snRNA-activating protein complex subunit 3</fullName>
    </submittedName>
</protein>
<reference evidence="8" key="1">
    <citation type="submission" date="2021-11" db="EMBL/GenBank/DDBJ databases">
        <authorList>
            <person name="Herlambang A."/>
            <person name="Guo Y."/>
            <person name="Takashima Y."/>
            <person name="Nishizawa T."/>
        </authorList>
    </citation>
    <scope>NUCLEOTIDE SEQUENCE</scope>
    <source>
        <strain evidence="8">E1425</strain>
    </source>
</reference>
<feature type="compositionally biased region" description="Acidic residues" evidence="7">
    <location>
        <begin position="288"/>
        <end position="298"/>
    </location>
</feature>
<feature type="compositionally biased region" description="Polar residues" evidence="7">
    <location>
        <begin position="367"/>
        <end position="384"/>
    </location>
</feature>
<evidence type="ECO:0000256" key="5">
    <source>
        <dbReference type="ARBA" id="ARBA00023163"/>
    </source>
</evidence>
<evidence type="ECO:0000256" key="1">
    <source>
        <dbReference type="ARBA" id="ARBA00004123"/>
    </source>
</evidence>
<dbReference type="GO" id="GO:0000978">
    <property type="term" value="F:RNA polymerase II cis-regulatory region sequence-specific DNA binding"/>
    <property type="evidence" value="ECO:0007669"/>
    <property type="project" value="TreeGrafter"/>
</dbReference>
<feature type="compositionally biased region" description="Low complexity" evidence="7">
    <location>
        <begin position="307"/>
        <end position="324"/>
    </location>
</feature>
<dbReference type="GO" id="GO:0001046">
    <property type="term" value="F:core promoter sequence-specific DNA binding"/>
    <property type="evidence" value="ECO:0007669"/>
    <property type="project" value="TreeGrafter"/>
</dbReference>
<comment type="subcellular location">
    <subcellularLocation>
        <location evidence="1">Nucleus</location>
    </subcellularLocation>
</comment>
<dbReference type="OrthoDB" id="3437960at2759"/>
<feature type="compositionally biased region" description="Polar residues" evidence="7">
    <location>
        <begin position="327"/>
        <end position="342"/>
    </location>
</feature>
<gene>
    <name evidence="8" type="ORF">EMPS_07078</name>
</gene>
<comment type="similarity">
    <text evidence="2">Belongs to the SNAPC3/SRD2 family.</text>
</comment>
<keyword evidence="5" id="KW-0804">Transcription</keyword>
<dbReference type="GO" id="GO:0019185">
    <property type="term" value="C:snRNA-activating protein complex"/>
    <property type="evidence" value="ECO:0007669"/>
    <property type="project" value="TreeGrafter"/>
</dbReference>
<proteinExistence type="inferred from homology"/>
<accession>A0A9P3HDU5</accession>
<feature type="compositionally biased region" description="Low complexity" evidence="7">
    <location>
        <begin position="59"/>
        <end position="80"/>
    </location>
</feature>
<feature type="region of interest" description="Disordered" evidence="7">
    <location>
        <begin position="246"/>
        <end position="384"/>
    </location>
</feature>
<keyword evidence="4" id="KW-0238">DNA-binding</keyword>
<keyword evidence="9" id="KW-1185">Reference proteome</keyword>
<dbReference type="GO" id="GO:0001006">
    <property type="term" value="F:RNA polymerase III type 3 promoter sequence-specific DNA binding"/>
    <property type="evidence" value="ECO:0007669"/>
    <property type="project" value="TreeGrafter"/>
</dbReference>
<dbReference type="GO" id="GO:0005634">
    <property type="term" value="C:nucleus"/>
    <property type="evidence" value="ECO:0007669"/>
    <property type="project" value="UniProtKB-SubCell"/>
</dbReference>
<evidence type="ECO:0000313" key="9">
    <source>
        <dbReference type="Proteomes" id="UP000827284"/>
    </source>
</evidence>
<evidence type="ECO:0000256" key="3">
    <source>
        <dbReference type="ARBA" id="ARBA00023015"/>
    </source>
</evidence>
<dbReference type="GO" id="GO:0042795">
    <property type="term" value="P:snRNA transcription by RNA polymerase II"/>
    <property type="evidence" value="ECO:0007669"/>
    <property type="project" value="TreeGrafter"/>
</dbReference>
<evidence type="ECO:0000256" key="7">
    <source>
        <dbReference type="SAM" id="MobiDB-lite"/>
    </source>
</evidence>
<dbReference type="PANTHER" id="PTHR13421">
    <property type="entry name" value="SNRNA-ACTIVATING PROTEIN COMPLEX SUBUNIT 3"/>
    <property type="match status" value="1"/>
</dbReference>
<dbReference type="InterPro" id="IPR022042">
    <property type="entry name" value="snRNA-activating_su3"/>
</dbReference>
<reference evidence="8" key="2">
    <citation type="journal article" date="2022" name="Microbiol. Resour. Announc.">
        <title>Whole-Genome Sequence of Entomortierella parvispora E1425, a Mucoromycotan Fungus Associated with Burkholderiaceae-Related Endosymbiotic Bacteria.</title>
        <authorList>
            <person name="Herlambang A."/>
            <person name="Guo Y."/>
            <person name="Takashima Y."/>
            <person name="Narisawa K."/>
            <person name="Ohta H."/>
            <person name="Nishizawa T."/>
        </authorList>
    </citation>
    <scope>NUCLEOTIDE SEQUENCE</scope>
    <source>
        <strain evidence="8">E1425</strain>
    </source>
</reference>
<evidence type="ECO:0000256" key="2">
    <source>
        <dbReference type="ARBA" id="ARBA00010410"/>
    </source>
</evidence>
<feature type="region of interest" description="Disordered" evidence="7">
    <location>
        <begin position="1"/>
        <end position="90"/>
    </location>
</feature>
<dbReference type="AlphaFoldDB" id="A0A9P3HDU5"/>
<feature type="compositionally biased region" description="Low complexity" evidence="7">
    <location>
        <begin position="8"/>
        <end position="21"/>
    </location>
</feature>
<evidence type="ECO:0000313" key="8">
    <source>
        <dbReference type="EMBL" id="GJJ74720.1"/>
    </source>
</evidence>
<dbReference type="EMBL" id="BQFW01000009">
    <property type="protein sequence ID" value="GJJ74720.1"/>
    <property type="molecule type" value="Genomic_DNA"/>
</dbReference>
<name>A0A9P3HDU5_9FUNG</name>
<dbReference type="Proteomes" id="UP000827284">
    <property type="component" value="Unassembled WGS sequence"/>
</dbReference>
<comment type="caution">
    <text evidence="8">The sequence shown here is derived from an EMBL/GenBank/DDBJ whole genome shotgun (WGS) entry which is preliminary data.</text>
</comment>
<dbReference type="GO" id="GO:0042796">
    <property type="term" value="P:snRNA transcription by RNA polymerase III"/>
    <property type="evidence" value="ECO:0007669"/>
    <property type="project" value="TreeGrafter"/>
</dbReference>
<evidence type="ECO:0000256" key="6">
    <source>
        <dbReference type="ARBA" id="ARBA00023242"/>
    </source>
</evidence>
<keyword evidence="6" id="KW-0539">Nucleus</keyword>
<organism evidence="8 9">
    <name type="scientific">Entomortierella parvispora</name>
    <dbReference type="NCBI Taxonomy" id="205924"/>
    <lineage>
        <taxon>Eukaryota</taxon>
        <taxon>Fungi</taxon>
        <taxon>Fungi incertae sedis</taxon>
        <taxon>Mucoromycota</taxon>
        <taxon>Mortierellomycotina</taxon>
        <taxon>Mortierellomycetes</taxon>
        <taxon>Mortierellales</taxon>
        <taxon>Mortierellaceae</taxon>
        <taxon>Entomortierella</taxon>
    </lineage>
</organism>
<sequence>MSESFFPSLSPASDYAYLSSPSPSPQPEPGHSHSSSSGPQRTSPPSFSRTIATANPHEQQGQQQQQSQQPEQQQGQQELQQPPPQSPKRIPEKVSILATDPQSELISISTFSSNFVRLLQQQEQNDPFKAYLTSKNLAAQDLVSRCDIFDDLQEANQPFEDPTVLGLLQEWFTDRIEDRQEEILSAAKDRPLRPTWASVYGLAEEINEAGDTADIHMRDNQMNVTSSADNKVRRLLSAPMRGHRRVPYETNRTAMRLRQEKERKQRWARKNAAIEPPIKKGKQRALETEGEPDVEMEEPASASKQHSQSVQISAAGISSSSSGSGPERSQVQAGSSSGTTIDTEAPSGESTAPLPGAVSVDIPAGVDQNQKGRNSSEVVKTNGATDEGLQSLAIFVAEMETQRAQQTSQTEKEIELIRPTNVELKFQDISLKIEDSPLRSLQVDSHFVLPPHQREPLNYIQSEGSPFSRPYVPIVDPGEVVVVVEFYSSLKPTIKVQETMFLGSQPLSDMRDTFYCLTDFTSKSEFDERGNENSKIRNTAKRKASNSFMFIEGTFYTDSPLIRARVDEKARIVAKEKARKDELLEQCKTRREDAIAIQQAWLQQLEREGQEPMEQDYDLNYDDSDLRAEMAKPTSENIPLDQFALEDEAAYAAVSFDYSQTILNWVQESPVRRESPEFQNLQKKLMALTLIRDLSIRLNHPYLLVHQGNCEHIIKFKDLRLFSHQHDELNRLCYPKTIFRRKAIKHKCKMCRFNPAHFITVDDRLAGETPCYFCEQCYYDFHYDEEGNLLYDDFRVFPYSITDIKEQ</sequence>
<dbReference type="PANTHER" id="PTHR13421:SF16">
    <property type="entry name" value="SNRNA-ACTIVATING PROTEIN COMPLEX SUBUNIT 3"/>
    <property type="match status" value="1"/>
</dbReference>
<dbReference type="GO" id="GO:0003681">
    <property type="term" value="F:bent DNA binding"/>
    <property type="evidence" value="ECO:0007669"/>
    <property type="project" value="TreeGrafter"/>
</dbReference>
<dbReference type="Pfam" id="PF12251">
    <property type="entry name" value="SNAPC3"/>
    <property type="match status" value="2"/>
</dbReference>